<keyword evidence="4" id="KW-0269">Exonuclease</keyword>
<dbReference type="GO" id="GO:0004519">
    <property type="term" value="F:endonuclease activity"/>
    <property type="evidence" value="ECO:0007669"/>
    <property type="project" value="UniProtKB-KW"/>
</dbReference>
<dbReference type="EMBL" id="VJXR01000026">
    <property type="protein sequence ID" value="TRW45259.1"/>
    <property type="molecule type" value="Genomic_DNA"/>
</dbReference>
<proteinExistence type="predicted"/>
<feature type="chain" id="PRO_5022173868" evidence="2">
    <location>
        <begin position="28"/>
        <end position="450"/>
    </location>
</feature>
<keyword evidence="2" id="KW-0732">Signal</keyword>
<comment type="caution">
    <text evidence="4">The sequence shown here is derived from an EMBL/GenBank/DDBJ whole genome shotgun (WGS) entry which is preliminary data.</text>
</comment>
<dbReference type="InterPro" id="IPR005135">
    <property type="entry name" value="Endo/exonuclease/phosphatase"/>
</dbReference>
<dbReference type="InterPro" id="IPR036691">
    <property type="entry name" value="Endo/exonu/phosph_ase_sf"/>
</dbReference>
<dbReference type="GO" id="GO:0004527">
    <property type="term" value="F:exonuclease activity"/>
    <property type="evidence" value="ECO:0007669"/>
    <property type="project" value="UniProtKB-KW"/>
</dbReference>
<dbReference type="AlphaFoldDB" id="A0A552WRL7"/>
<feature type="region of interest" description="Disordered" evidence="1">
    <location>
        <begin position="128"/>
        <end position="163"/>
    </location>
</feature>
<keyword evidence="5" id="KW-1185">Reference proteome</keyword>
<evidence type="ECO:0000313" key="4">
    <source>
        <dbReference type="EMBL" id="TRW45259.1"/>
    </source>
</evidence>
<dbReference type="Gene3D" id="3.60.10.10">
    <property type="entry name" value="Endonuclease/exonuclease/phosphatase"/>
    <property type="match status" value="1"/>
</dbReference>
<feature type="domain" description="Endonuclease/exonuclease/phosphatase" evidence="3">
    <location>
        <begin position="43"/>
        <end position="437"/>
    </location>
</feature>
<protein>
    <submittedName>
        <fullName evidence="4">Endonuclease/exonuclease/phosphatase family protein</fullName>
    </submittedName>
</protein>
<gene>
    <name evidence="4" type="ORF">FJ693_10275</name>
</gene>
<feature type="signal peptide" evidence="2">
    <location>
        <begin position="1"/>
        <end position="27"/>
    </location>
</feature>
<evidence type="ECO:0000313" key="5">
    <source>
        <dbReference type="Proteomes" id="UP000318693"/>
    </source>
</evidence>
<organism evidence="4 5">
    <name type="scientific">Georgenia yuyongxinii</name>
    <dbReference type="NCBI Taxonomy" id="2589797"/>
    <lineage>
        <taxon>Bacteria</taxon>
        <taxon>Bacillati</taxon>
        <taxon>Actinomycetota</taxon>
        <taxon>Actinomycetes</taxon>
        <taxon>Micrococcales</taxon>
        <taxon>Bogoriellaceae</taxon>
        <taxon>Georgenia</taxon>
    </lineage>
</organism>
<evidence type="ECO:0000256" key="2">
    <source>
        <dbReference type="SAM" id="SignalP"/>
    </source>
</evidence>
<keyword evidence="4" id="KW-0378">Hydrolase</keyword>
<dbReference type="Proteomes" id="UP000318693">
    <property type="component" value="Unassembled WGS sequence"/>
</dbReference>
<sequence length="450" mass="47486">MRVQAGALGALGVAAVVAAGLAVPAAAEPTARPDDRSTLRVATFNASLNRAAEGQLAADLATGADPQARAVAEIIRLTAPDVVLLNEFDHDPTGQALRDFREKYLQASSVAGGAGPVEYPYAYTGLDETRPGDAEAGDTGLGGTAAEDAAPPTVPFNTGVPSGHDLDNDGVVGTPGTPEGASDGLGFGAFPGQYGMVVLSRYPIDTDRVRTFQNFLWRDMPGALLPDDQATPAAADWYAPEELDVLPLSSKSHWDVPVQVGNTTVHVLAAHPTPPSFDGPEDRNGRRNHDEIRFWADYVSGGRTDDYIYDDEGRTGGLTPGARFVVTGDYNADPLDGDSVPGAIDQLLDHRRVRDPRPTSGGAIEAAATQRGLNVAHRGDPARDTADFDDTAPGNLRVDYVLPSKNLQVRGAGVFWPMADEPGSELTGQFPSPSSDHRLVWVDVRVPGLR</sequence>
<evidence type="ECO:0000256" key="1">
    <source>
        <dbReference type="SAM" id="MobiDB-lite"/>
    </source>
</evidence>
<keyword evidence="4" id="KW-0255">Endonuclease</keyword>
<dbReference type="Pfam" id="PF03372">
    <property type="entry name" value="Exo_endo_phos"/>
    <property type="match status" value="1"/>
</dbReference>
<accession>A0A552WRL7</accession>
<name>A0A552WRL7_9MICO</name>
<dbReference type="SUPFAM" id="SSF56219">
    <property type="entry name" value="DNase I-like"/>
    <property type="match status" value="1"/>
</dbReference>
<reference evidence="4 5" key="1">
    <citation type="submission" date="2019-07" db="EMBL/GenBank/DDBJ databases">
        <title>Georgenia wutianyii sp. nov. and Georgenia *** sp. nov. isolated from plateau pika (Ochotona curzoniae) in the Qinghai-Tibet plateau of China.</title>
        <authorList>
            <person name="Tian Z."/>
        </authorList>
    </citation>
    <scope>NUCLEOTIDE SEQUENCE [LARGE SCALE GENOMIC DNA]</scope>
    <source>
        <strain evidence="4 5">Z446</strain>
    </source>
</reference>
<evidence type="ECO:0000259" key="3">
    <source>
        <dbReference type="Pfam" id="PF03372"/>
    </source>
</evidence>
<keyword evidence="4" id="KW-0540">Nuclease</keyword>
<dbReference type="RefSeq" id="WP_143418444.1">
    <property type="nucleotide sequence ID" value="NZ_VJXR01000026.1"/>
</dbReference>